<evidence type="ECO:0000313" key="1">
    <source>
        <dbReference type="EMBL" id="EAC5950730.1"/>
    </source>
</evidence>
<sequence length="62" mass="7252">ISSCKVQILAEYIIKNEQGGNHMLNHYITKYANEDGRRFAVSWIQLNLFGKCYCFNIKQIII</sequence>
<gene>
    <name evidence="1" type="ORF">AP104_15310</name>
</gene>
<name>A0A9P1WYK6_LISMN</name>
<evidence type="ECO:0000313" key="2">
    <source>
        <dbReference type="Proteomes" id="UP000378540"/>
    </source>
</evidence>
<comment type="caution">
    <text evidence="1">The sequence shown here is derived from an EMBL/GenBank/DDBJ whole genome shotgun (WGS) entry which is preliminary data.</text>
</comment>
<dbReference type="EMBL" id="AAAJCR010000017">
    <property type="protein sequence ID" value="EAC5950730.1"/>
    <property type="molecule type" value="Genomic_DNA"/>
</dbReference>
<dbReference type="Proteomes" id="UP000378540">
    <property type="component" value="Unassembled WGS sequence"/>
</dbReference>
<reference evidence="1 2" key="1">
    <citation type="submission" date="2018-06" db="EMBL/GenBank/DDBJ databases">
        <authorList>
            <consortium name="GenomeTrakr: Next Generation Sequencing Network for Food Pathogen Tracability"/>
        </authorList>
    </citation>
    <scope>NUCLEOTIDE SEQUENCE [LARGE SCALE GENOMIC DNA]</scope>
    <source>
        <strain evidence="1 2">FDA00009539</strain>
    </source>
</reference>
<accession>A0A9P1WYK6</accession>
<proteinExistence type="predicted"/>
<dbReference type="AlphaFoldDB" id="A0A9P1WYK6"/>
<organism evidence="1 2">
    <name type="scientific">Listeria monocytogenes</name>
    <dbReference type="NCBI Taxonomy" id="1639"/>
    <lineage>
        <taxon>Bacteria</taxon>
        <taxon>Bacillati</taxon>
        <taxon>Bacillota</taxon>
        <taxon>Bacilli</taxon>
        <taxon>Bacillales</taxon>
        <taxon>Listeriaceae</taxon>
        <taxon>Listeria</taxon>
    </lineage>
</organism>
<protein>
    <submittedName>
        <fullName evidence="1">Uncharacterized protein</fullName>
    </submittedName>
</protein>
<feature type="non-terminal residue" evidence="1">
    <location>
        <position position="1"/>
    </location>
</feature>